<evidence type="ECO:0000256" key="6">
    <source>
        <dbReference type="ARBA" id="ARBA00022692"/>
    </source>
</evidence>
<keyword evidence="4 10" id="KW-0813">Transport</keyword>
<evidence type="ECO:0000256" key="9">
    <source>
        <dbReference type="ARBA" id="ARBA00030750"/>
    </source>
</evidence>
<keyword evidence="14" id="KW-1185">Reference proteome</keyword>
<evidence type="ECO:0000256" key="10">
    <source>
        <dbReference type="RuleBase" id="RU003923"/>
    </source>
</evidence>
<dbReference type="InterPro" id="IPR003004">
    <property type="entry name" value="GspF/PilC"/>
</dbReference>
<dbReference type="InterPro" id="IPR042094">
    <property type="entry name" value="T2SS_GspF_sf"/>
</dbReference>
<accession>A0A480AMK0</accession>
<dbReference type="PANTHER" id="PTHR30012:SF0">
    <property type="entry name" value="TYPE II SECRETION SYSTEM PROTEIN F-RELATED"/>
    <property type="match status" value="1"/>
</dbReference>
<keyword evidence="7 11" id="KW-1133">Transmembrane helix</keyword>
<name>A0A480AMK0_9BURK</name>
<evidence type="ECO:0000256" key="4">
    <source>
        <dbReference type="ARBA" id="ARBA00022448"/>
    </source>
</evidence>
<evidence type="ECO:0000256" key="3">
    <source>
        <dbReference type="ARBA" id="ARBA00005745"/>
    </source>
</evidence>
<evidence type="ECO:0000256" key="2">
    <source>
        <dbReference type="ARBA" id="ARBA00004651"/>
    </source>
</evidence>
<keyword evidence="6 10" id="KW-0812">Transmembrane</keyword>
<dbReference type="GO" id="GO:0009306">
    <property type="term" value="P:protein secretion"/>
    <property type="evidence" value="ECO:0007669"/>
    <property type="project" value="InterPro"/>
</dbReference>
<comment type="function">
    <text evidence="1">Component of the type II secretion system inner membrane complex required for the energy-dependent secretion of extracellular factors such as proteases and toxins from the periplasm.</text>
</comment>
<dbReference type="Gene3D" id="1.20.81.30">
    <property type="entry name" value="Type II secretion system (T2SS), domain F"/>
    <property type="match status" value="2"/>
</dbReference>
<comment type="similarity">
    <text evidence="3 10">Belongs to the GSP F family.</text>
</comment>
<evidence type="ECO:0000313" key="14">
    <source>
        <dbReference type="Proteomes" id="UP000301751"/>
    </source>
</evidence>
<comment type="subcellular location">
    <subcellularLocation>
        <location evidence="10">Cell inner membrane</location>
        <topology evidence="10">Multi-pass membrane protein</topology>
    </subcellularLocation>
    <subcellularLocation>
        <location evidence="2">Cell membrane</location>
        <topology evidence="2">Multi-pass membrane protein</topology>
    </subcellularLocation>
</comment>
<dbReference type="InterPro" id="IPR018076">
    <property type="entry name" value="T2SS_GspF_dom"/>
</dbReference>
<evidence type="ECO:0000256" key="11">
    <source>
        <dbReference type="SAM" id="Phobius"/>
    </source>
</evidence>
<dbReference type="InterPro" id="IPR001992">
    <property type="entry name" value="T2SS_GspF/T4SS_PilC_CS"/>
</dbReference>
<evidence type="ECO:0000256" key="5">
    <source>
        <dbReference type="ARBA" id="ARBA00022475"/>
    </source>
</evidence>
<feature type="transmembrane region" description="Helical" evidence="11">
    <location>
        <begin position="273"/>
        <end position="295"/>
    </location>
</feature>
<gene>
    <name evidence="13" type="ORF">AQPW35_19800</name>
</gene>
<proteinExistence type="inferred from homology"/>
<dbReference type="RefSeq" id="WP_137732655.1">
    <property type="nucleotide sequence ID" value="NZ_BJCL01000004.1"/>
</dbReference>
<feature type="transmembrane region" description="Helical" evidence="11">
    <location>
        <begin position="212"/>
        <end position="238"/>
    </location>
</feature>
<reference evidence="14" key="1">
    <citation type="submission" date="2019-03" db="EMBL/GenBank/DDBJ databases">
        <title>Aquabacterium pictum sp.nov., the first bacteriochlorophyll a-containing freshwater bacterium in the genus Aquabacterium of the class Betaproteobacteria.</title>
        <authorList>
            <person name="Hirose S."/>
            <person name="Tank M."/>
            <person name="Hara E."/>
            <person name="Tamaki H."/>
            <person name="Takaichi S."/>
            <person name="Haruta S."/>
            <person name="Hanada S."/>
        </authorList>
    </citation>
    <scope>NUCLEOTIDE SEQUENCE [LARGE SCALE GENOMIC DNA]</scope>
    <source>
        <strain evidence="14">W35</strain>
    </source>
</reference>
<evidence type="ECO:0000259" key="12">
    <source>
        <dbReference type="Pfam" id="PF00482"/>
    </source>
</evidence>
<dbReference type="Pfam" id="PF00482">
    <property type="entry name" value="T2SSF"/>
    <property type="match status" value="2"/>
</dbReference>
<dbReference type="PRINTS" id="PR00812">
    <property type="entry name" value="BCTERIALGSPF"/>
</dbReference>
<evidence type="ECO:0000256" key="7">
    <source>
        <dbReference type="ARBA" id="ARBA00022989"/>
    </source>
</evidence>
<dbReference type="OrthoDB" id="9805682at2"/>
<dbReference type="PANTHER" id="PTHR30012">
    <property type="entry name" value="GENERAL SECRETION PATHWAY PROTEIN"/>
    <property type="match status" value="1"/>
</dbReference>
<protein>
    <recommendedName>
        <fullName evidence="9">General secretion pathway protein F</fullName>
    </recommendedName>
</protein>
<evidence type="ECO:0000256" key="1">
    <source>
        <dbReference type="ARBA" id="ARBA00002684"/>
    </source>
</evidence>
<feature type="transmembrane region" description="Helical" evidence="11">
    <location>
        <begin position="170"/>
        <end position="192"/>
    </location>
</feature>
<dbReference type="EMBL" id="BJCL01000004">
    <property type="protein sequence ID" value="GCL62899.1"/>
    <property type="molecule type" value="Genomic_DNA"/>
</dbReference>
<evidence type="ECO:0000256" key="8">
    <source>
        <dbReference type="ARBA" id="ARBA00023136"/>
    </source>
</evidence>
<dbReference type="GO" id="GO:0005886">
    <property type="term" value="C:plasma membrane"/>
    <property type="evidence" value="ECO:0007669"/>
    <property type="project" value="UniProtKB-SubCell"/>
</dbReference>
<keyword evidence="8 11" id="KW-0472">Membrane</keyword>
<feature type="transmembrane region" description="Helical" evidence="11">
    <location>
        <begin position="375"/>
        <end position="399"/>
    </location>
</feature>
<dbReference type="PROSITE" id="PS00874">
    <property type="entry name" value="T2SP_F"/>
    <property type="match status" value="1"/>
</dbReference>
<feature type="domain" description="Type II secretion system protein GspF" evidence="12">
    <location>
        <begin position="274"/>
        <end position="394"/>
    </location>
</feature>
<evidence type="ECO:0000313" key="13">
    <source>
        <dbReference type="EMBL" id="GCL62899.1"/>
    </source>
</evidence>
<sequence>MPQYRARWLEPATTTAAARLRQATVQAAGPQAVAAVLGVAPPQLLSVQPVAPAWGWAVRWRQRPLGLQLFSQELAVLLQAGIPLLEALQTLREKDDGSAGSSPLDAVIAALRDGQPVSAALAQSPDCFDALFIALVAASERSGQLATTLRDHAAYLGWVQALAGQLRAALVYPLLLLGAGGAVILFLLLYVLPRFAGVFDGLGRDLPLASRWLIDLGVLAAAHPGAAVALALAGPVLAGLGSRWPALRQAVQRGLWRSPGLGPRLRLVALARLYRALGLTLAAGLPAPAALQLVAGVLPQPLQPALQQVLQQVRSGLRLSASLQGQGLATPVAWRMLRVGESSGEVPAMLAQAAAFHDGEIARFSELVTRLVNPLLMLVMGVVIGGIVVLMYLPIFTLMEQVQ</sequence>
<feature type="domain" description="Type II secretion system protein GspF" evidence="12">
    <location>
        <begin position="70"/>
        <end position="193"/>
    </location>
</feature>
<comment type="caution">
    <text evidence="13">The sequence shown here is derived from an EMBL/GenBank/DDBJ whole genome shotgun (WGS) entry which is preliminary data.</text>
</comment>
<dbReference type="Proteomes" id="UP000301751">
    <property type="component" value="Unassembled WGS sequence"/>
</dbReference>
<organism evidence="13 14">
    <name type="scientific">Pseudaquabacterium pictum</name>
    <dbReference type="NCBI Taxonomy" id="2315236"/>
    <lineage>
        <taxon>Bacteria</taxon>
        <taxon>Pseudomonadati</taxon>
        <taxon>Pseudomonadota</taxon>
        <taxon>Betaproteobacteria</taxon>
        <taxon>Burkholderiales</taxon>
        <taxon>Sphaerotilaceae</taxon>
        <taxon>Pseudaquabacterium</taxon>
    </lineage>
</organism>
<keyword evidence="5" id="KW-1003">Cell membrane</keyword>
<dbReference type="AlphaFoldDB" id="A0A480AMK0"/>